<dbReference type="PANTHER" id="PTHR24114">
    <property type="entry name" value="LEUCINE RICH REPEAT FAMILY PROTEIN"/>
    <property type="match status" value="1"/>
</dbReference>
<gene>
    <name evidence="1" type="ORF">Ae201684_012915</name>
</gene>
<reference evidence="1 2" key="1">
    <citation type="submission" date="2019-07" db="EMBL/GenBank/DDBJ databases">
        <title>Genomics analysis of Aphanomyces spp. identifies a new class of oomycete effector associated with host adaptation.</title>
        <authorList>
            <person name="Gaulin E."/>
        </authorList>
    </citation>
    <scope>NUCLEOTIDE SEQUENCE [LARGE SCALE GENOMIC DNA]</scope>
    <source>
        <strain evidence="1 2">ATCC 201684</strain>
    </source>
</reference>
<dbReference type="Gene3D" id="3.80.10.10">
    <property type="entry name" value="Ribonuclease Inhibitor"/>
    <property type="match status" value="4"/>
</dbReference>
<protein>
    <submittedName>
        <fullName evidence="1">Uncharacterized protein</fullName>
    </submittedName>
</protein>
<dbReference type="AlphaFoldDB" id="A0A6G0WPX5"/>
<dbReference type="Pfam" id="PF13516">
    <property type="entry name" value="LRR_6"/>
    <property type="match status" value="4"/>
</dbReference>
<dbReference type="EMBL" id="VJMJ01000164">
    <property type="protein sequence ID" value="KAF0729414.1"/>
    <property type="molecule type" value="Genomic_DNA"/>
</dbReference>
<organism evidence="1 2">
    <name type="scientific">Aphanomyces euteiches</name>
    <dbReference type="NCBI Taxonomy" id="100861"/>
    <lineage>
        <taxon>Eukaryota</taxon>
        <taxon>Sar</taxon>
        <taxon>Stramenopiles</taxon>
        <taxon>Oomycota</taxon>
        <taxon>Saprolegniomycetes</taxon>
        <taxon>Saprolegniales</taxon>
        <taxon>Verrucalvaceae</taxon>
        <taxon>Aphanomyces</taxon>
    </lineage>
</organism>
<dbReference type="InterPro" id="IPR032675">
    <property type="entry name" value="LRR_dom_sf"/>
</dbReference>
<keyword evidence="2" id="KW-1185">Reference proteome</keyword>
<dbReference type="SMART" id="SM00368">
    <property type="entry name" value="LRR_RI"/>
    <property type="match status" value="9"/>
</dbReference>
<accession>A0A6G0WPX5</accession>
<name>A0A6G0WPX5_9STRA</name>
<dbReference type="InterPro" id="IPR052394">
    <property type="entry name" value="LRR-containing"/>
</dbReference>
<dbReference type="Proteomes" id="UP000481153">
    <property type="component" value="Unassembled WGS sequence"/>
</dbReference>
<sequence>MVWGVKRAGVTDLIDKIRAGNTKNMYVLQTRTVSSADAISLAAALETDAVLEEFYLSGHEIDAAAIAAFANVLAKNQVLQKLAVGTSKLGDAGVTLLANGLAQNPSSGLMEWDMEYKGIGNSGAEAMGAMFAVNKNIRRVNLARNGFDGAGLDAIVSGLHASQSVQILDLHDSELTLSHTSAVSDFLCDPKCALETLFLTGNPLGDSAASLCAAIGVNTSLKKLHLDQCSLSEAALVALGDALATNQSLEHLDLSHNQLSAASVAALSRGLQQNRTLKHIVLGQTKLTDAWALELSSSLHVTSLDVSGNALTQTSLVALVQVPSLRELRLFNNALQDGIDAVVPPLVANKTLKTLDVGANGLHEARAAALFSALHGHSSLETLEMGGNNLGDVGFTALQALQEANPRLDVAMDKGAGGGANDDN</sequence>
<dbReference type="SUPFAM" id="SSF52047">
    <property type="entry name" value="RNI-like"/>
    <property type="match status" value="2"/>
</dbReference>
<dbReference type="VEuPathDB" id="FungiDB:AeMF1_018336"/>
<evidence type="ECO:0000313" key="2">
    <source>
        <dbReference type="Proteomes" id="UP000481153"/>
    </source>
</evidence>
<dbReference type="InterPro" id="IPR001611">
    <property type="entry name" value="Leu-rich_rpt"/>
</dbReference>
<evidence type="ECO:0000313" key="1">
    <source>
        <dbReference type="EMBL" id="KAF0729414.1"/>
    </source>
</evidence>
<dbReference type="PANTHER" id="PTHR24114:SF2">
    <property type="entry name" value="F-BOX DOMAIN-CONTAINING PROTEIN-RELATED"/>
    <property type="match status" value="1"/>
</dbReference>
<comment type="caution">
    <text evidence="1">The sequence shown here is derived from an EMBL/GenBank/DDBJ whole genome shotgun (WGS) entry which is preliminary data.</text>
</comment>
<proteinExistence type="predicted"/>